<dbReference type="EMBL" id="ANAH02000020">
    <property type="protein sequence ID" value="EPX59078.1"/>
    <property type="molecule type" value="Genomic_DNA"/>
</dbReference>
<evidence type="ECO:0000256" key="1">
    <source>
        <dbReference type="SAM" id="MobiDB-lite"/>
    </source>
</evidence>
<gene>
    <name evidence="2" type="ORF">D187_003455</name>
</gene>
<sequence length="53" mass="5681">MLDSAFNDSQARHQAPRRTASFSTEDFTRGARLKPYTDTARGLPSALADGPGA</sequence>
<organism evidence="2 3">
    <name type="scientific">Cystobacter fuscus (strain ATCC 25194 / DSM 2262 / NBRC 100088 / M29)</name>
    <dbReference type="NCBI Taxonomy" id="1242864"/>
    <lineage>
        <taxon>Bacteria</taxon>
        <taxon>Pseudomonadati</taxon>
        <taxon>Myxococcota</taxon>
        <taxon>Myxococcia</taxon>
        <taxon>Myxococcales</taxon>
        <taxon>Cystobacterineae</taxon>
        <taxon>Archangiaceae</taxon>
        <taxon>Cystobacter</taxon>
    </lineage>
</organism>
<reference evidence="2" key="1">
    <citation type="submission" date="2013-05" db="EMBL/GenBank/DDBJ databases">
        <title>Genome assembly of Cystobacter fuscus DSM 2262.</title>
        <authorList>
            <person name="Sharma G."/>
            <person name="Khatri I."/>
            <person name="Kaur C."/>
            <person name="Mayilraj S."/>
            <person name="Subramanian S."/>
        </authorList>
    </citation>
    <scope>NUCLEOTIDE SEQUENCE [LARGE SCALE GENOMIC DNA]</scope>
    <source>
        <strain evidence="2">DSM 2262</strain>
    </source>
</reference>
<comment type="caution">
    <text evidence="2">The sequence shown here is derived from an EMBL/GenBank/DDBJ whole genome shotgun (WGS) entry which is preliminary data.</text>
</comment>
<dbReference type="Proteomes" id="UP000011682">
    <property type="component" value="Unassembled WGS sequence"/>
</dbReference>
<name>S9QR42_CYSF2</name>
<evidence type="ECO:0000313" key="2">
    <source>
        <dbReference type="EMBL" id="EPX59078.1"/>
    </source>
</evidence>
<keyword evidence="3" id="KW-1185">Reference proteome</keyword>
<dbReference type="AlphaFoldDB" id="S9QR42"/>
<accession>S9QR42</accession>
<protein>
    <submittedName>
        <fullName evidence="2">Uncharacterized protein</fullName>
    </submittedName>
</protein>
<feature type="region of interest" description="Disordered" evidence="1">
    <location>
        <begin position="1"/>
        <end position="53"/>
    </location>
</feature>
<evidence type="ECO:0000313" key="3">
    <source>
        <dbReference type="Proteomes" id="UP000011682"/>
    </source>
</evidence>
<proteinExistence type="predicted"/>